<dbReference type="EMBL" id="BMAQ01000004">
    <property type="protein sequence ID" value="GFR37229.1"/>
    <property type="molecule type" value="Genomic_DNA"/>
</dbReference>
<accession>A0A916QCW3</accession>
<comment type="similarity">
    <text evidence="2 6">Belongs to the band 7/mec-2 family. HflC subfamily.</text>
</comment>
<reference evidence="8" key="2">
    <citation type="journal article" date="2021" name="Data Brief">
        <title>Draft genome sequence data of the facultative, thermophilic, xylanolytic bacterium Paenibacillus sp. strain DA-C8.</title>
        <authorList>
            <person name="Chhe C."/>
            <person name="Uke A."/>
            <person name="Baramee S."/>
            <person name="Ungkulpasvich U."/>
            <person name="Tachaapaikoon C."/>
            <person name="Pason P."/>
            <person name="Waeonukul R."/>
            <person name="Ratanakhanokchai K."/>
            <person name="Kosugi A."/>
        </authorList>
    </citation>
    <scope>NUCLEOTIDE SEQUENCE</scope>
    <source>
        <strain evidence="8">DA-C8</strain>
    </source>
</reference>
<dbReference type="PANTHER" id="PTHR42911">
    <property type="entry name" value="MODULATOR OF FTSH PROTEASE HFLC"/>
    <property type="match status" value="1"/>
</dbReference>
<dbReference type="Gene3D" id="3.30.479.30">
    <property type="entry name" value="Band 7 domain"/>
    <property type="match status" value="1"/>
</dbReference>
<dbReference type="Proteomes" id="UP000654993">
    <property type="component" value="Unassembled WGS sequence"/>
</dbReference>
<keyword evidence="5" id="KW-0472">Membrane</keyword>
<dbReference type="InterPro" id="IPR010200">
    <property type="entry name" value="HflC"/>
</dbReference>
<dbReference type="AlphaFoldDB" id="A0A916QCW3"/>
<comment type="function">
    <text evidence="6">HflC and HflK could regulate a protease.</text>
</comment>
<keyword evidence="9" id="KW-1185">Reference proteome</keyword>
<evidence type="ECO:0000259" key="7">
    <source>
        <dbReference type="SMART" id="SM00244"/>
    </source>
</evidence>
<reference evidence="8" key="1">
    <citation type="submission" date="2020-08" db="EMBL/GenBank/DDBJ databases">
        <authorList>
            <person name="Uke A."/>
            <person name="Chhe C."/>
            <person name="Baramee S."/>
            <person name="Kosugi A."/>
        </authorList>
    </citation>
    <scope>NUCLEOTIDE SEQUENCE</scope>
    <source>
        <strain evidence="8">DA-C8</strain>
    </source>
</reference>
<dbReference type="PIRSF" id="PIRSF005651">
    <property type="entry name" value="HflC"/>
    <property type="match status" value="1"/>
</dbReference>
<evidence type="ECO:0000256" key="2">
    <source>
        <dbReference type="ARBA" id="ARBA00007862"/>
    </source>
</evidence>
<proteinExistence type="inferred from homology"/>
<evidence type="ECO:0000256" key="4">
    <source>
        <dbReference type="ARBA" id="ARBA00022989"/>
    </source>
</evidence>
<comment type="subcellular location">
    <subcellularLocation>
        <location evidence="1">Membrane</location>
    </subcellularLocation>
</comment>
<evidence type="ECO:0000256" key="1">
    <source>
        <dbReference type="ARBA" id="ARBA00004370"/>
    </source>
</evidence>
<organism evidence="8 9">
    <name type="scientific">Insulibacter thermoxylanivorax</name>
    <dbReference type="NCBI Taxonomy" id="2749268"/>
    <lineage>
        <taxon>Bacteria</taxon>
        <taxon>Bacillati</taxon>
        <taxon>Bacillota</taxon>
        <taxon>Bacilli</taxon>
        <taxon>Bacillales</taxon>
        <taxon>Paenibacillaceae</taxon>
        <taxon>Insulibacter</taxon>
    </lineage>
</organism>
<feature type="domain" description="Band 7" evidence="7">
    <location>
        <begin position="21"/>
        <end position="185"/>
    </location>
</feature>
<keyword evidence="4" id="KW-1133">Transmembrane helix</keyword>
<dbReference type="SMART" id="SM00244">
    <property type="entry name" value="PHB"/>
    <property type="match status" value="1"/>
</dbReference>
<dbReference type="GO" id="GO:0016020">
    <property type="term" value="C:membrane"/>
    <property type="evidence" value="ECO:0007669"/>
    <property type="project" value="UniProtKB-SubCell"/>
</dbReference>
<evidence type="ECO:0000256" key="5">
    <source>
        <dbReference type="ARBA" id="ARBA00023136"/>
    </source>
</evidence>
<sequence length="286" mass="32509">MKKGLISTVIIVLLAVVLGSGSLFIVKEDEYEAVMQFGEAVRIVKHAGLHVKVPFLQTTKSLPKYQMVYDSQPSNILTKDQKPIIVDNYTVWRISDPNQFLRTVREISIATERIENAVYSTVRRKLSQIEYGDIISENTARSNLNAEITEEVSLALGQLGIEIVDVRIKRTDLPEENKQSVYNRMISDRKAMATRYLSEGEEEKLKITSNADREAIELIAEAEAKAKQIIAEGEQEAAKIYNEAYSKDPEFYRLYRTLQSYVTTFEGEPVIMIPIDSPYMSILFGR</sequence>
<evidence type="ECO:0000313" key="8">
    <source>
        <dbReference type="EMBL" id="GFR37229.1"/>
    </source>
</evidence>
<keyword evidence="3" id="KW-0812">Transmembrane</keyword>
<evidence type="ECO:0000313" key="9">
    <source>
        <dbReference type="Proteomes" id="UP000654993"/>
    </source>
</evidence>
<dbReference type="InterPro" id="IPR036013">
    <property type="entry name" value="Band_7/SPFH_dom_sf"/>
</dbReference>
<dbReference type="CDD" id="cd03405">
    <property type="entry name" value="SPFH_HflC"/>
    <property type="match status" value="1"/>
</dbReference>
<dbReference type="Pfam" id="PF01145">
    <property type="entry name" value="Band_7"/>
    <property type="match status" value="1"/>
</dbReference>
<dbReference type="InterPro" id="IPR001107">
    <property type="entry name" value="Band_7"/>
</dbReference>
<dbReference type="RefSeq" id="WP_200965527.1">
    <property type="nucleotide sequence ID" value="NZ_BMAQ01000004.1"/>
</dbReference>
<gene>
    <name evidence="8" type="ORF">PRECH8_05250</name>
</gene>
<dbReference type="PANTHER" id="PTHR42911:SF1">
    <property type="entry name" value="MODULATOR OF FTSH PROTEASE HFLC"/>
    <property type="match status" value="1"/>
</dbReference>
<protein>
    <recommendedName>
        <fullName evidence="6">Protein HflC</fullName>
    </recommendedName>
</protein>
<evidence type="ECO:0000256" key="3">
    <source>
        <dbReference type="ARBA" id="ARBA00022692"/>
    </source>
</evidence>
<evidence type="ECO:0000256" key="6">
    <source>
        <dbReference type="PIRNR" id="PIRNR005651"/>
    </source>
</evidence>
<dbReference type="SUPFAM" id="SSF117892">
    <property type="entry name" value="Band 7/SPFH domain"/>
    <property type="match status" value="1"/>
</dbReference>
<comment type="caution">
    <text evidence="8">The sequence shown here is derived from an EMBL/GenBank/DDBJ whole genome shotgun (WGS) entry which is preliminary data.</text>
</comment>
<name>A0A916QCW3_9BACL</name>